<dbReference type="InterPro" id="IPR036249">
    <property type="entry name" value="Thioredoxin-like_sf"/>
</dbReference>
<dbReference type="InterPro" id="IPR036282">
    <property type="entry name" value="Glutathione-S-Trfase_C_sf"/>
</dbReference>
<dbReference type="PROSITE" id="PS50404">
    <property type="entry name" value="GST_NTER"/>
    <property type="match status" value="1"/>
</dbReference>
<keyword evidence="5" id="KW-1185">Reference proteome</keyword>
<feature type="domain" description="GST N-terminal" evidence="2">
    <location>
        <begin position="1"/>
        <end position="80"/>
    </location>
</feature>
<feature type="domain" description="GST C-terminal" evidence="3">
    <location>
        <begin position="86"/>
        <end position="211"/>
    </location>
</feature>
<dbReference type="EMBL" id="JBEQCT010000005">
    <property type="protein sequence ID" value="MFM2485711.1"/>
    <property type="molecule type" value="Genomic_DNA"/>
</dbReference>
<dbReference type="InterPro" id="IPR004045">
    <property type="entry name" value="Glutathione_S-Trfase_N"/>
</dbReference>
<dbReference type="Gene3D" id="1.20.1050.10">
    <property type="match status" value="1"/>
</dbReference>
<dbReference type="Pfam" id="PF00043">
    <property type="entry name" value="GST_C"/>
    <property type="match status" value="1"/>
</dbReference>
<reference evidence="4 5" key="1">
    <citation type="journal article" date="2013" name="Int. J. Syst. Evol. Microbiol.">
        <title>Celerinatantimonas yamalensis sp. nov., a cold-adapted diazotrophic bacterium from a cold permafrost brine.</title>
        <authorList>
            <person name="Shcherbakova V."/>
            <person name="Chuvilskaya N."/>
            <person name="Rivkina E."/>
            <person name="Demidov N."/>
            <person name="Uchaeva V."/>
            <person name="Suetin S."/>
            <person name="Suzina N."/>
            <person name="Gilichinsky D."/>
        </authorList>
    </citation>
    <scope>NUCLEOTIDE SEQUENCE [LARGE SCALE GENOMIC DNA]</scope>
    <source>
        <strain evidence="4 5">C7</strain>
    </source>
</reference>
<sequence>MYQLYYYPNNASLAPHFLLHHMNLAYELVLVDKKTNAQKSADYLKLNPAGRIPTLVANNQPIFESPAICIYLCESHPEYALMPAVGDPLRPIFFQWLAYLNNTLQAELMVRYYPHRHTNDESTITHVVAAQDERIADALSLINAQLEHNQYLLGSDLTACDYFLFMLALWCLPLSQSPLAFVHLAAYLQRLSHIDTINIVCELECIDLTPFKSYIEPI</sequence>
<evidence type="ECO:0000313" key="4">
    <source>
        <dbReference type="EMBL" id="MFM2485711.1"/>
    </source>
</evidence>
<comment type="caution">
    <text evidence="4">The sequence shown here is derived from an EMBL/GenBank/DDBJ whole genome shotgun (WGS) entry which is preliminary data.</text>
</comment>
<dbReference type="Proteomes" id="UP001629953">
    <property type="component" value="Unassembled WGS sequence"/>
</dbReference>
<gene>
    <name evidence="4" type="ORF">ABUE30_11685</name>
</gene>
<comment type="similarity">
    <text evidence="1">Belongs to the GST superfamily.</text>
</comment>
<evidence type="ECO:0000313" key="5">
    <source>
        <dbReference type="Proteomes" id="UP001629953"/>
    </source>
</evidence>
<dbReference type="PANTHER" id="PTHR44051">
    <property type="entry name" value="GLUTATHIONE S-TRANSFERASE-RELATED"/>
    <property type="match status" value="1"/>
</dbReference>
<dbReference type="SUPFAM" id="SSF47616">
    <property type="entry name" value="GST C-terminal domain-like"/>
    <property type="match status" value="1"/>
</dbReference>
<dbReference type="InterPro" id="IPR040079">
    <property type="entry name" value="Glutathione_S-Trfase"/>
</dbReference>
<dbReference type="SUPFAM" id="SSF52833">
    <property type="entry name" value="Thioredoxin-like"/>
    <property type="match status" value="1"/>
</dbReference>
<evidence type="ECO:0000259" key="3">
    <source>
        <dbReference type="PROSITE" id="PS50405"/>
    </source>
</evidence>
<proteinExistence type="inferred from homology"/>
<dbReference type="SFLD" id="SFLDS00019">
    <property type="entry name" value="Glutathione_Transferase_(cytos"/>
    <property type="match status" value="1"/>
</dbReference>
<dbReference type="PROSITE" id="PS50405">
    <property type="entry name" value="GST_CTER"/>
    <property type="match status" value="1"/>
</dbReference>
<dbReference type="CDD" id="cd03188">
    <property type="entry name" value="GST_C_Beta"/>
    <property type="match status" value="1"/>
</dbReference>
<dbReference type="Gene3D" id="3.40.30.10">
    <property type="entry name" value="Glutaredoxin"/>
    <property type="match status" value="1"/>
</dbReference>
<dbReference type="SFLD" id="SFLDG01150">
    <property type="entry name" value="Main.1:_Beta-like"/>
    <property type="match status" value="1"/>
</dbReference>
<name>A0ABW9G7P8_9GAMM</name>
<dbReference type="Pfam" id="PF02798">
    <property type="entry name" value="GST_N"/>
    <property type="match status" value="1"/>
</dbReference>
<evidence type="ECO:0000259" key="2">
    <source>
        <dbReference type="PROSITE" id="PS50404"/>
    </source>
</evidence>
<dbReference type="PANTHER" id="PTHR44051:SF8">
    <property type="entry name" value="GLUTATHIONE S-TRANSFERASE GSTA"/>
    <property type="match status" value="1"/>
</dbReference>
<protein>
    <submittedName>
        <fullName evidence="4">Glutathione S-transferase family protein</fullName>
    </submittedName>
</protein>
<accession>A0ABW9G7P8</accession>
<dbReference type="RefSeq" id="WP_408623959.1">
    <property type="nucleotide sequence ID" value="NZ_JBEQCT010000005.1"/>
</dbReference>
<organism evidence="4 5">
    <name type="scientific">Celerinatantimonas yamalensis</name>
    <dbReference type="NCBI Taxonomy" id="559956"/>
    <lineage>
        <taxon>Bacteria</taxon>
        <taxon>Pseudomonadati</taxon>
        <taxon>Pseudomonadota</taxon>
        <taxon>Gammaproteobacteria</taxon>
        <taxon>Celerinatantimonadaceae</taxon>
        <taxon>Celerinatantimonas</taxon>
    </lineage>
</organism>
<dbReference type="InterPro" id="IPR010987">
    <property type="entry name" value="Glutathione-S-Trfase_C-like"/>
</dbReference>
<dbReference type="CDD" id="cd03057">
    <property type="entry name" value="GST_N_Beta"/>
    <property type="match status" value="1"/>
</dbReference>
<dbReference type="SFLD" id="SFLDG00358">
    <property type="entry name" value="Main_(cytGST)"/>
    <property type="match status" value="1"/>
</dbReference>
<dbReference type="InterPro" id="IPR004046">
    <property type="entry name" value="GST_C"/>
</dbReference>
<evidence type="ECO:0000256" key="1">
    <source>
        <dbReference type="RuleBase" id="RU003494"/>
    </source>
</evidence>